<dbReference type="InterPro" id="IPR013422">
    <property type="entry name" value="CRISPR-assoc_prot_Cas5_N"/>
</dbReference>
<organism evidence="2 3">
    <name type="scientific">Actinokineospora cianjurensis</name>
    <dbReference type="NCBI Taxonomy" id="585224"/>
    <lineage>
        <taxon>Bacteria</taxon>
        <taxon>Bacillati</taxon>
        <taxon>Actinomycetota</taxon>
        <taxon>Actinomycetes</taxon>
        <taxon>Pseudonocardiales</taxon>
        <taxon>Pseudonocardiaceae</taxon>
        <taxon>Actinokineospora</taxon>
    </lineage>
</organism>
<evidence type="ECO:0000313" key="2">
    <source>
        <dbReference type="EMBL" id="RLK58376.1"/>
    </source>
</evidence>
<dbReference type="GO" id="GO:0051607">
    <property type="term" value="P:defense response to virus"/>
    <property type="evidence" value="ECO:0007669"/>
    <property type="project" value="UniProtKB-KW"/>
</dbReference>
<dbReference type="EMBL" id="RCDD01000003">
    <property type="protein sequence ID" value="RLK58376.1"/>
    <property type="molecule type" value="Genomic_DNA"/>
</dbReference>
<dbReference type="RefSeq" id="WP_246010042.1">
    <property type="nucleotide sequence ID" value="NZ_RCDD01000003.1"/>
</dbReference>
<dbReference type="Proteomes" id="UP000282454">
    <property type="component" value="Unassembled WGS sequence"/>
</dbReference>
<dbReference type="InterPro" id="IPR021124">
    <property type="entry name" value="CRISPR-assoc_prot_Cas5"/>
</dbReference>
<dbReference type="GO" id="GO:0043571">
    <property type="term" value="P:maintenance of CRISPR repeat elements"/>
    <property type="evidence" value="ECO:0007669"/>
    <property type="project" value="InterPro"/>
</dbReference>
<name>A0A421B259_9PSEU</name>
<accession>A0A421B259</accession>
<keyword evidence="3" id="KW-1185">Reference proteome</keyword>
<dbReference type="AlphaFoldDB" id="A0A421B259"/>
<keyword evidence="1" id="KW-0051">Antiviral defense</keyword>
<dbReference type="Gene3D" id="3.30.70.2660">
    <property type="match status" value="1"/>
</dbReference>
<evidence type="ECO:0000256" key="1">
    <source>
        <dbReference type="ARBA" id="ARBA00023118"/>
    </source>
</evidence>
<dbReference type="Pfam" id="PF09704">
    <property type="entry name" value="Cas_Cas5d"/>
    <property type="match status" value="1"/>
</dbReference>
<dbReference type="NCBIfam" id="TIGR02593">
    <property type="entry name" value="CRISPR_cas5"/>
    <property type="match status" value="1"/>
</dbReference>
<gene>
    <name evidence="2" type="ORF">CLV68_4474</name>
</gene>
<sequence length="223" mass="24255">MTHNRIRALRVTITAPVVSFRDPLYRGIQVGLPCPPPSTVAGLLAAAAGGWDRVDERTRFALAFHARGVGVDLETYHPLVASGPNASPAPRTREFLADVELTVWLSEDIDRWHARLRRPVWPLRLGRSQDLVGLSVDTVELSTGPGTQRGALVPHTAAAAGTLLRLPTAVSVARDRTRWDSYRFDPTGKADNQVVDSWSTADGQAVVLLPPTHPQRVTEGVPE</sequence>
<reference evidence="2 3" key="1">
    <citation type="submission" date="2018-10" db="EMBL/GenBank/DDBJ databases">
        <title>Genomic Encyclopedia of Archaeal and Bacterial Type Strains, Phase II (KMG-II): from individual species to whole genera.</title>
        <authorList>
            <person name="Goeker M."/>
        </authorList>
    </citation>
    <scope>NUCLEOTIDE SEQUENCE [LARGE SCALE GENOMIC DNA]</scope>
    <source>
        <strain evidence="2 3">DSM 45657</strain>
    </source>
</reference>
<protein>
    <submittedName>
        <fullName evidence="2">CRISPR-associated protein Cas5t</fullName>
    </submittedName>
</protein>
<proteinExistence type="predicted"/>
<comment type="caution">
    <text evidence="2">The sequence shown here is derived from an EMBL/GenBank/DDBJ whole genome shotgun (WGS) entry which is preliminary data.</text>
</comment>
<evidence type="ECO:0000313" key="3">
    <source>
        <dbReference type="Proteomes" id="UP000282454"/>
    </source>
</evidence>
<dbReference type="CDD" id="cd09693">
    <property type="entry name" value="Cas5_I"/>
    <property type="match status" value="1"/>
</dbReference>